<sequence length="161" mass="17237">LFTDIEGSTALAQRLGDKAYHALLAEHNRILREQVTGHGGHEVKSMGDGFMVAFASAARALSCAVAIQKAFATYNQEHPEEAINVRIGLNTGESIEEAGDYFGTAVTLAARIAARAQGGQVLVSEVVRTVGGSLAGVEFRDAGRRQLKGIKGRQRVFEVVW</sequence>
<proteinExistence type="predicted"/>
<dbReference type="Pfam" id="PF00211">
    <property type="entry name" value="Guanylate_cyc"/>
    <property type="match status" value="1"/>
</dbReference>
<name>X0TA89_9ZZZZ</name>
<dbReference type="SMART" id="SM00044">
    <property type="entry name" value="CYCc"/>
    <property type="match status" value="1"/>
</dbReference>
<dbReference type="InterPro" id="IPR050697">
    <property type="entry name" value="Adenylyl/Guanylyl_Cyclase_3/4"/>
</dbReference>
<dbReference type="CDD" id="cd07302">
    <property type="entry name" value="CHD"/>
    <property type="match status" value="1"/>
</dbReference>
<dbReference type="Gene3D" id="3.30.70.1230">
    <property type="entry name" value="Nucleotide cyclase"/>
    <property type="match status" value="1"/>
</dbReference>
<dbReference type="PANTHER" id="PTHR43081">
    <property type="entry name" value="ADENYLATE CYCLASE, TERMINAL-DIFFERENTIATION SPECIFIC-RELATED"/>
    <property type="match status" value="1"/>
</dbReference>
<dbReference type="PANTHER" id="PTHR43081:SF1">
    <property type="entry name" value="ADENYLATE CYCLASE, TERMINAL-DIFFERENTIATION SPECIFIC"/>
    <property type="match status" value="1"/>
</dbReference>
<evidence type="ECO:0000313" key="2">
    <source>
        <dbReference type="EMBL" id="GAF85102.1"/>
    </source>
</evidence>
<gene>
    <name evidence="2" type="ORF">S01H1_02198</name>
</gene>
<dbReference type="InterPro" id="IPR029787">
    <property type="entry name" value="Nucleotide_cyclase"/>
</dbReference>
<reference evidence="2" key="1">
    <citation type="journal article" date="2014" name="Front. Microbiol.">
        <title>High frequency of phylogenetically diverse reductive dehalogenase-homologous genes in deep subseafloor sedimentary metagenomes.</title>
        <authorList>
            <person name="Kawai M."/>
            <person name="Futagami T."/>
            <person name="Toyoda A."/>
            <person name="Takaki Y."/>
            <person name="Nishi S."/>
            <person name="Hori S."/>
            <person name="Arai W."/>
            <person name="Tsubouchi T."/>
            <person name="Morono Y."/>
            <person name="Uchiyama I."/>
            <person name="Ito T."/>
            <person name="Fujiyama A."/>
            <person name="Inagaki F."/>
            <person name="Takami H."/>
        </authorList>
    </citation>
    <scope>NUCLEOTIDE SEQUENCE</scope>
    <source>
        <strain evidence="2">Expedition CK06-06</strain>
    </source>
</reference>
<dbReference type="SUPFAM" id="SSF55073">
    <property type="entry name" value="Nucleotide cyclase"/>
    <property type="match status" value="1"/>
</dbReference>
<dbReference type="GO" id="GO:0035556">
    <property type="term" value="P:intracellular signal transduction"/>
    <property type="evidence" value="ECO:0007669"/>
    <property type="project" value="InterPro"/>
</dbReference>
<accession>X0TA89</accession>
<feature type="non-terminal residue" evidence="2">
    <location>
        <position position="1"/>
    </location>
</feature>
<dbReference type="AlphaFoldDB" id="X0TA89"/>
<evidence type="ECO:0000259" key="1">
    <source>
        <dbReference type="PROSITE" id="PS50125"/>
    </source>
</evidence>
<protein>
    <recommendedName>
        <fullName evidence="1">Guanylate cyclase domain-containing protein</fullName>
    </recommendedName>
</protein>
<dbReference type="InterPro" id="IPR001054">
    <property type="entry name" value="A/G_cyclase"/>
</dbReference>
<dbReference type="EMBL" id="BARS01001034">
    <property type="protein sequence ID" value="GAF85102.1"/>
    <property type="molecule type" value="Genomic_DNA"/>
</dbReference>
<dbReference type="GO" id="GO:0009190">
    <property type="term" value="P:cyclic nucleotide biosynthetic process"/>
    <property type="evidence" value="ECO:0007669"/>
    <property type="project" value="InterPro"/>
</dbReference>
<dbReference type="PROSITE" id="PS50125">
    <property type="entry name" value="GUANYLATE_CYCLASE_2"/>
    <property type="match status" value="1"/>
</dbReference>
<comment type="caution">
    <text evidence="2">The sequence shown here is derived from an EMBL/GenBank/DDBJ whole genome shotgun (WGS) entry which is preliminary data.</text>
</comment>
<feature type="domain" description="Guanylate cyclase" evidence="1">
    <location>
        <begin position="1"/>
        <end position="113"/>
    </location>
</feature>
<organism evidence="2">
    <name type="scientific">marine sediment metagenome</name>
    <dbReference type="NCBI Taxonomy" id="412755"/>
    <lineage>
        <taxon>unclassified sequences</taxon>
        <taxon>metagenomes</taxon>
        <taxon>ecological metagenomes</taxon>
    </lineage>
</organism>